<protein>
    <submittedName>
        <fullName evidence="2">Uncharacterized protein</fullName>
    </submittedName>
</protein>
<dbReference type="EMBL" id="JARKIF010000007">
    <property type="protein sequence ID" value="KAJ7635308.1"/>
    <property type="molecule type" value="Genomic_DNA"/>
</dbReference>
<feature type="chain" id="PRO_5042184546" evidence="1">
    <location>
        <begin position="17"/>
        <end position="171"/>
    </location>
</feature>
<dbReference type="AlphaFoldDB" id="A0AAD7C085"/>
<accession>A0AAD7C085</accession>
<evidence type="ECO:0000313" key="3">
    <source>
        <dbReference type="Proteomes" id="UP001221142"/>
    </source>
</evidence>
<keyword evidence="1" id="KW-0732">Signal</keyword>
<sequence length="171" mass="18261">MRIALILTALALAAKSAPLVSLPYSKLFTKLTADIVLQGELGPSSSSVDLGVGELRDSAIGHLQTDGAPPWRRVESSSMGELELAPEVAHHMQTAGAPPWRRAPLVGEPVPEVGHMQTDGAPPWRRAPLVGEPAPQVGHMQTDGAPPWRRTSATVPVEHMESNPPTWKRAV</sequence>
<dbReference type="Proteomes" id="UP001221142">
    <property type="component" value="Unassembled WGS sequence"/>
</dbReference>
<name>A0AAD7C085_9AGAR</name>
<keyword evidence="3" id="KW-1185">Reference proteome</keyword>
<gene>
    <name evidence="2" type="ORF">FB45DRAFT_865840</name>
</gene>
<reference evidence="2" key="1">
    <citation type="submission" date="2023-03" db="EMBL/GenBank/DDBJ databases">
        <title>Massive genome expansion in bonnet fungi (Mycena s.s.) driven by repeated elements and novel gene families across ecological guilds.</title>
        <authorList>
            <consortium name="Lawrence Berkeley National Laboratory"/>
            <person name="Harder C.B."/>
            <person name="Miyauchi S."/>
            <person name="Viragh M."/>
            <person name="Kuo A."/>
            <person name="Thoen E."/>
            <person name="Andreopoulos B."/>
            <person name="Lu D."/>
            <person name="Skrede I."/>
            <person name="Drula E."/>
            <person name="Henrissat B."/>
            <person name="Morin E."/>
            <person name="Kohler A."/>
            <person name="Barry K."/>
            <person name="LaButti K."/>
            <person name="Morin E."/>
            <person name="Salamov A."/>
            <person name="Lipzen A."/>
            <person name="Mereny Z."/>
            <person name="Hegedus B."/>
            <person name="Baldrian P."/>
            <person name="Stursova M."/>
            <person name="Weitz H."/>
            <person name="Taylor A."/>
            <person name="Grigoriev I.V."/>
            <person name="Nagy L.G."/>
            <person name="Martin F."/>
            <person name="Kauserud H."/>
        </authorList>
    </citation>
    <scope>NUCLEOTIDE SEQUENCE</scope>
    <source>
        <strain evidence="2">9284</strain>
    </source>
</reference>
<comment type="caution">
    <text evidence="2">The sequence shown here is derived from an EMBL/GenBank/DDBJ whole genome shotgun (WGS) entry which is preliminary data.</text>
</comment>
<organism evidence="2 3">
    <name type="scientific">Roridomyces roridus</name>
    <dbReference type="NCBI Taxonomy" id="1738132"/>
    <lineage>
        <taxon>Eukaryota</taxon>
        <taxon>Fungi</taxon>
        <taxon>Dikarya</taxon>
        <taxon>Basidiomycota</taxon>
        <taxon>Agaricomycotina</taxon>
        <taxon>Agaricomycetes</taxon>
        <taxon>Agaricomycetidae</taxon>
        <taxon>Agaricales</taxon>
        <taxon>Marasmiineae</taxon>
        <taxon>Mycenaceae</taxon>
        <taxon>Roridomyces</taxon>
    </lineage>
</organism>
<evidence type="ECO:0000313" key="2">
    <source>
        <dbReference type="EMBL" id="KAJ7635308.1"/>
    </source>
</evidence>
<feature type="signal peptide" evidence="1">
    <location>
        <begin position="1"/>
        <end position="16"/>
    </location>
</feature>
<proteinExistence type="predicted"/>
<evidence type="ECO:0000256" key="1">
    <source>
        <dbReference type="SAM" id="SignalP"/>
    </source>
</evidence>